<evidence type="ECO:0000256" key="1">
    <source>
        <dbReference type="ARBA" id="ARBA00012513"/>
    </source>
</evidence>
<dbReference type="SUPFAM" id="SSF56112">
    <property type="entry name" value="Protein kinase-like (PK-like)"/>
    <property type="match status" value="1"/>
</dbReference>
<evidence type="ECO:0000313" key="12">
    <source>
        <dbReference type="Proteomes" id="UP001156441"/>
    </source>
</evidence>
<keyword evidence="6 7" id="KW-0067">ATP-binding</keyword>
<sequence>MVAVSQATPDRLVAGRYRLRRRLGQGSMGIVWEAYDEFLRRPVAVKEVLLPPGIPDAEADELRERTLREARAIAALSHSNVITLHDVAREGGEPFVVTEYMPAYSVAELTRALGPLPVPMAAAIGDAVAAGLAAAHQEGITHRDVKPGNVLVGGDGRVKLTDFGIARNVSEKTITRTGIMLGSPCYIAPEVAAGREVTPAADLWGLGATLFAVVEGNPPYDASGAVLATINQVVHGEVPRPSDGPLAEVITGLMVKEPADRLTLTEVRNRLHPLLPPPSTPLLSAEILRRLDGSDGDDSPTGVNEPVDASQPSAPLAAEPDPASSPPFAPERTAVPEPAPSAPSESSAPELAAAPGPLPFTPPRPRRTAGRRGALASAALALVAVLLFAGAASGGFALARVVGGEPVLPPDRTRASTSVPAPEPSAEAELVDWTGDAATVNGAQGGSYVVRAPADWSRFVEERDVDGLTSTRVYLVSPNGTRTLTIERFAGFYPDQDIEEYVDDLADRENVAYEPVNRIETRNIGEGPEQAQQLTYRTRVDAEDLAPDVPSAGNLNRVTFANLYPLRDDLWVVSVTVPVDQEDTGRRELFERLIPTFQVTG</sequence>
<proteinExistence type="predicted"/>
<keyword evidence="9" id="KW-1133">Transmembrane helix</keyword>
<evidence type="ECO:0000256" key="6">
    <source>
        <dbReference type="ARBA" id="ARBA00022840"/>
    </source>
</evidence>
<keyword evidence="12" id="KW-1185">Reference proteome</keyword>
<dbReference type="RefSeq" id="WP_260193957.1">
    <property type="nucleotide sequence ID" value="NZ_JAFFZE010000017.1"/>
</dbReference>
<comment type="caution">
    <text evidence="11">The sequence shown here is derived from an EMBL/GenBank/DDBJ whole genome shotgun (WGS) entry which is preliminary data.</text>
</comment>
<dbReference type="PROSITE" id="PS00107">
    <property type="entry name" value="PROTEIN_KINASE_ATP"/>
    <property type="match status" value="1"/>
</dbReference>
<feature type="binding site" evidence="7">
    <location>
        <position position="46"/>
    </location>
    <ligand>
        <name>ATP</name>
        <dbReference type="ChEBI" id="CHEBI:30616"/>
    </ligand>
</feature>
<evidence type="ECO:0000256" key="4">
    <source>
        <dbReference type="ARBA" id="ARBA00022741"/>
    </source>
</evidence>
<keyword evidence="2" id="KW-0723">Serine/threonine-protein kinase</keyword>
<dbReference type="PROSITE" id="PS00108">
    <property type="entry name" value="PROTEIN_KINASE_ST"/>
    <property type="match status" value="1"/>
</dbReference>
<dbReference type="Pfam" id="PF00069">
    <property type="entry name" value="Pkinase"/>
    <property type="match status" value="1"/>
</dbReference>
<evidence type="ECO:0000256" key="3">
    <source>
        <dbReference type="ARBA" id="ARBA00022679"/>
    </source>
</evidence>
<dbReference type="PROSITE" id="PS50011">
    <property type="entry name" value="PROTEIN_KINASE_DOM"/>
    <property type="match status" value="1"/>
</dbReference>
<dbReference type="GO" id="GO:0016301">
    <property type="term" value="F:kinase activity"/>
    <property type="evidence" value="ECO:0007669"/>
    <property type="project" value="UniProtKB-KW"/>
</dbReference>
<dbReference type="EC" id="2.7.11.1" evidence="1"/>
<accession>A0ABT2JE59</accession>
<dbReference type="InterPro" id="IPR000719">
    <property type="entry name" value="Prot_kinase_dom"/>
</dbReference>
<evidence type="ECO:0000256" key="5">
    <source>
        <dbReference type="ARBA" id="ARBA00022777"/>
    </source>
</evidence>
<dbReference type="Proteomes" id="UP001156441">
    <property type="component" value="Unassembled WGS sequence"/>
</dbReference>
<evidence type="ECO:0000256" key="9">
    <source>
        <dbReference type="SAM" id="Phobius"/>
    </source>
</evidence>
<keyword evidence="9" id="KW-0812">Transmembrane</keyword>
<feature type="compositionally biased region" description="Low complexity" evidence="8">
    <location>
        <begin position="342"/>
        <end position="355"/>
    </location>
</feature>
<dbReference type="Gene3D" id="1.10.510.10">
    <property type="entry name" value="Transferase(Phosphotransferase) domain 1"/>
    <property type="match status" value="1"/>
</dbReference>
<dbReference type="Gene3D" id="3.30.200.20">
    <property type="entry name" value="Phosphorylase Kinase, domain 1"/>
    <property type="match status" value="1"/>
</dbReference>
<evidence type="ECO:0000256" key="2">
    <source>
        <dbReference type="ARBA" id="ARBA00022527"/>
    </source>
</evidence>
<dbReference type="EMBL" id="JAFFZE010000017">
    <property type="protein sequence ID" value="MCT2586168.1"/>
    <property type="molecule type" value="Genomic_DNA"/>
</dbReference>
<evidence type="ECO:0000256" key="8">
    <source>
        <dbReference type="SAM" id="MobiDB-lite"/>
    </source>
</evidence>
<evidence type="ECO:0000259" key="10">
    <source>
        <dbReference type="PROSITE" id="PS50011"/>
    </source>
</evidence>
<name>A0ABT2JE59_9PSEU</name>
<evidence type="ECO:0000256" key="7">
    <source>
        <dbReference type="PROSITE-ProRule" id="PRU10141"/>
    </source>
</evidence>
<evidence type="ECO:0000313" key="11">
    <source>
        <dbReference type="EMBL" id="MCT2586168.1"/>
    </source>
</evidence>
<keyword evidence="3" id="KW-0808">Transferase</keyword>
<feature type="domain" description="Protein kinase" evidence="10">
    <location>
        <begin position="17"/>
        <end position="275"/>
    </location>
</feature>
<feature type="region of interest" description="Disordered" evidence="8">
    <location>
        <begin position="291"/>
        <end position="369"/>
    </location>
</feature>
<keyword evidence="5 11" id="KW-0418">Kinase</keyword>
<dbReference type="CDD" id="cd14014">
    <property type="entry name" value="STKc_PknB_like"/>
    <property type="match status" value="1"/>
</dbReference>
<dbReference type="InterPro" id="IPR017441">
    <property type="entry name" value="Protein_kinase_ATP_BS"/>
</dbReference>
<keyword evidence="4 7" id="KW-0547">Nucleotide-binding</keyword>
<dbReference type="SMART" id="SM00220">
    <property type="entry name" value="S_TKc"/>
    <property type="match status" value="1"/>
</dbReference>
<gene>
    <name evidence="11" type="ORF">JT362_23910</name>
</gene>
<protein>
    <recommendedName>
        <fullName evidence="1">non-specific serine/threonine protein kinase</fullName>
        <ecNumber evidence="1">2.7.11.1</ecNumber>
    </recommendedName>
</protein>
<keyword evidence="9" id="KW-0472">Membrane</keyword>
<dbReference type="InterPro" id="IPR011009">
    <property type="entry name" value="Kinase-like_dom_sf"/>
</dbReference>
<organism evidence="11 12">
    <name type="scientific">Actinophytocola gossypii</name>
    <dbReference type="NCBI Taxonomy" id="2812003"/>
    <lineage>
        <taxon>Bacteria</taxon>
        <taxon>Bacillati</taxon>
        <taxon>Actinomycetota</taxon>
        <taxon>Actinomycetes</taxon>
        <taxon>Pseudonocardiales</taxon>
        <taxon>Pseudonocardiaceae</taxon>
    </lineage>
</organism>
<dbReference type="PANTHER" id="PTHR43289:SF6">
    <property type="entry name" value="SERINE_THREONINE-PROTEIN KINASE NEKL-3"/>
    <property type="match status" value="1"/>
</dbReference>
<dbReference type="InterPro" id="IPR008271">
    <property type="entry name" value="Ser/Thr_kinase_AS"/>
</dbReference>
<reference evidence="11 12" key="1">
    <citation type="submission" date="2021-02" db="EMBL/GenBank/DDBJ databases">
        <title>Actinophytocola xerophila sp. nov., isolated from soil of cotton cropping field.</title>
        <authorList>
            <person name="Huang R."/>
            <person name="Chen X."/>
            <person name="Ge X."/>
            <person name="Liu W."/>
        </authorList>
    </citation>
    <scope>NUCLEOTIDE SEQUENCE [LARGE SCALE GENOMIC DNA]</scope>
    <source>
        <strain evidence="11 12">S1-96</strain>
    </source>
</reference>
<feature type="transmembrane region" description="Helical" evidence="9">
    <location>
        <begin position="374"/>
        <end position="399"/>
    </location>
</feature>
<dbReference type="PANTHER" id="PTHR43289">
    <property type="entry name" value="MITOGEN-ACTIVATED PROTEIN KINASE KINASE KINASE 20-RELATED"/>
    <property type="match status" value="1"/>
</dbReference>